<comment type="caution">
    <text evidence="3">The sequence shown here is derived from an EMBL/GenBank/DDBJ whole genome shotgun (WGS) entry which is preliminary data.</text>
</comment>
<gene>
    <name evidence="1" type="ORF">ACFQ2K_17735</name>
    <name evidence="2" type="ORF">ACFQ2K_53675</name>
    <name evidence="3" type="ORF">ACFQ2K_54055</name>
</gene>
<reference evidence="4" key="2">
    <citation type="journal article" date="2019" name="Int. J. Syst. Evol. Microbiol.">
        <title>The Global Catalogue of Microorganisms (GCM) 10K type strain sequencing project: providing services to taxonomists for standard genome sequencing and annotation.</title>
        <authorList>
            <consortium name="The Broad Institute Genomics Platform"/>
            <consortium name="The Broad Institute Genome Sequencing Center for Infectious Disease"/>
            <person name="Wu L."/>
            <person name="Ma J."/>
        </authorList>
    </citation>
    <scope>NUCLEOTIDE SEQUENCE [LARGE SCALE GENOMIC DNA]</scope>
    <source>
        <strain evidence="4">JCM 12607</strain>
    </source>
</reference>
<keyword evidence="4" id="KW-1185">Reference proteome</keyword>
<dbReference type="EMBL" id="JBHTGL010000015">
    <property type="protein sequence ID" value="MFD0630188.1"/>
    <property type="molecule type" value="Genomic_DNA"/>
</dbReference>
<evidence type="ECO:0000313" key="1">
    <source>
        <dbReference type="EMBL" id="MFD0624339.1"/>
    </source>
</evidence>
<evidence type="ECO:0000313" key="4">
    <source>
        <dbReference type="Proteomes" id="UP001596915"/>
    </source>
</evidence>
<sequence>MPPRLGCQLWRLHAALEAPWLGEVERLIRGGFADGVIVLDRHNISSDDDEYRAVIKELGERYQAFIHLVIPEELSGPT</sequence>
<reference evidence="3" key="1">
    <citation type="journal article" date="2014" name="Int. J. Syst. Evol. Microbiol.">
        <title>Complete genome of a new Firmicutes species belonging to the dominant human colonic microbiota ('Ruminococcus bicirculans') reveals two chromosomes and a selective capacity to utilize plant glucans.</title>
        <authorList>
            <consortium name="NISC Comparative Sequencing Program"/>
            <person name="Wegmann U."/>
            <person name="Louis P."/>
            <person name="Goesmann A."/>
            <person name="Henrissat B."/>
            <person name="Duncan S.H."/>
            <person name="Flint H.J."/>
        </authorList>
    </citation>
    <scope>NUCLEOTIDE SEQUENCE</scope>
    <source>
        <strain evidence="3">JCM 12607</strain>
    </source>
</reference>
<name>A0ABW2XEB3_9ACTN</name>
<evidence type="ECO:0000313" key="3">
    <source>
        <dbReference type="EMBL" id="MFD0630188.1"/>
    </source>
</evidence>
<organism evidence="3 4">
    <name type="scientific">Streptomyces sanglieri</name>
    <dbReference type="NCBI Taxonomy" id="193460"/>
    <lineage>
        <taxon>Bacteria</taxon>
        <taxon>Bacillati</taxon>
        <taxon>Actinomycetota</taxon>
        <taxon>Actinomycetes</taxon>
        <taxon>Kitasatosporales</taxon>
        <taxon>Streptomycetaceae</taxon>
        <taxon>Streptomyces</taxon>
    </lineage>
</organism>
<dbReference type="EMBL" id="JBHTGL010000008">
    <property type="protein sequence ID" value="MFD0624339.1"/>
    <property type="molecule type" value="Genomic_DNA"/>
</dbReference>
<reference evidence="3" key="3">
    <citation type="submission" date="2024-09" db="EMBL/GenBank/DDBJ databases">
        <authorList>
            <person name="Sun Q."/>
            <person name="Mori K."/>
        </authorList>
    </citation>
    <scope>NUCLEOTIDE SEQUENCE</scope>
    <source>
        <strain evidence="3">JCM 12607</strain>
    </source>
</reference>
<protein>
    <submittedName>
        <fullName evidence="3">Uncharacterized protein</fullName>
    </submittedName>
</protein>
<dbReference type="EMBL" id="JBHTGL010000014">
    <property type="protein sequence ID" value="MFD0630122.1"/>
    <property type="molecule type" value="Genomic_DNA"/>
</dbReference>
<proteinExistence type="predicted"/>
<dbReference type="Proteomes" id="UP001596915">
    <property type="component" value="Unassembled WGS sequence"/>
</dbReference>
<accession>A0ABW2XEB3</accession>
<evidence type="ECO:0000313" key="2">
    <source>
        <dbReference type="EMBL" id="MFD0630122.1"/>
    </source>
</evidence>